<sequence length="677" mass="75377">VCVWLQNRELEILIYSRDADAPSHQGLCGLVYLKLEDYFDTSSSTTHCLPLEPQGILLAEVIYEIPRTEPRKPNLKRGRRLFKKNGKFPRAIELNTDIVTWARLVARADRVVVEGGSSPNISEGKEERGKSKISLAAGPDGSPPLSPLTASGESTPKSPLTPPHVVTGMAQDFERQFPPSEGGGARSQRSSHSSLLNGVLPPLDGPLNEEEELPEEPILPPPAAFQSSTYIGEVDPPTSSSSSVHSPRHGERGSERREDYRGSPTTPPELPMRLPSVPPPVRGSGGNSTPTYSTPVPHPPSSSSTSHGSHQPVGRVSHHGGGGGGGGRIFPETTPASVVPHLRGLKDYKYMAVLGRGHFGKVLLAEDLTKKELVAIKVLKKADIISREEVDSLMSEKRIFTTANSERHPFLVNLHSCFQTEGHVCFVMEYACGGDLMMHIHQDVFKEPRACFYTACVVLGLEYLHMNGIVYRDLKLDNLLLDRDGFVKIADFGLCKEDMWYGCRTATFCGTPEFLAPEVLTDVSYTRAVDWWGLGVLIYEMLVGESPFPGDDEEEVFDSIVNDDVRYPRFLSSEAISIMRKLMRRNPEKRLGGGERDAYDIKRQPFFRRTDWEKLARKEVTPPFRPVLRSRLDISNFDEEFTREQPILSPPKNNRPLRAHEQKLFRGFDFSADWTAI</sequence>
<dbReference type="InterPro" id="IPR008271">
    <property type="entry name" value="Ser/Thr_kinase_AS"/>
</dbReference>
<feature type="non-terminal residue" evidence="11">
    <location>
        <position position="677"/>
    </location>
</feature>
<dbReference type="SMART" id="SM00220">
    <property type="entry name" value="S_TKc"/>
    <property type="match status" value="1"/>
</dbReference>
<dbReference type="InterPro" id="IPR017892">
    <property type="entry name" value="Pkinase_C"/>
</dbReference>
<dbReference type="Proteomes" id="UP001174909">
    <property type="component" value="Unassembled WGS sequence"/>
</dbReference>
<keyword evidence="6 7" id="KW-0067">ATP-binding</keyword>
<dbReference type="InterPro" id="IPR000719">
    <property type="entry name" value="Prot_kinase_dom"/>
</dbReference>
<feature type="compositionally biased region" description="Polar residues" evidence="8">
    <location>
        <begin position="148"/>
        <end position="158"/>
    </location>
</feature>
<feature type="binding site" evidence="7">
    <location>
        <position position="377"/>
    </location>
    <ligand>
        <name>ATP</name>
        <dbReference type="ChEBI" id="CHEBI:30616"/>
    </ligand>
</feature>
<feature type="compositionally biased region" description="Gly residues" evidence="8">
    <location>
        <begin position="319"/>
        <end position="328"/>
    </location>
</feature>
<feature type="domain" description="Protein kinase" evidence="9">
    <location>
        <begin position="348"/>
        <end position="607"/>
    </location>
</feature>
<dbReference type="PROSITE" id="PS00107">
    <property type="entry name" value="PROTEIN_KINASE_ATP"/>
    <property type="match status" value="1"/>
</dbReference>
<dbReference type="PROSITE" id="PS00108">
    <property type="entry name" value="PROTEIN_KINASE_ST"/>
    <property type="match status" value="1"/>
</dbReference>
<name>A0AA35TL49_GEOBA</name>
<organism evidence="11 12">
    <name type="scientific">Geodia barretti</name>
    <name type="common">Barrett's horny sponge</name>
    <dbReference type="NCBI Taxonomy" id="519541"/>
    <lineage>
        <taxon>Eukaryota</taxon>
        <taxon>Metazoa</taxon>
        <taxon>Porifera</taxon>
        <taxon>Demospongiae</taxon>
        <taxon>Heteroscleromorpha</taxon>
        <taxon>Tetractinellida</taxon>
        <taxon>Astrophorina</taxon>
        <taxon>Geodiidae</taxon>
        <taxon>Geodia</taxon>
    </lineage>
</organism>
<dbReference type="InterPro" id="IPR011009">
    <property type="entry name" value="Kinase-like_dom_sf"/>
</dbReference>
<dbReference type="EMBL" id="CASHTH010003755">
    <property type="protein sequence ID" value="CAI8048891.1"/>
    <property type="molecule type" value="Genomic_DNA"/>
</dbReference>
<feature type="compositionally biased region" description="Polar residues" evidence="8">
    <location>
        <begin position="187"/>
        <end position="196"/>
    </location>
</feature>
<feature type="domain" description="AGC-kinase C-terminal" evidence="10">
    <location>
        <begin position="608"/>
        <end position="677"/>
    </location>
</feature>
<evidence type="ECO:0000256" key="2">
    <source>
        <dbReference type="ARBA" id="ARBA00022553"/>
    </source>
</evidence>
<dbReference type="GO" id="GO:0004674">
    <property type="term" value="F:protein serine/threonine kinase activity"/>
    <property type="evidence" value="ECO:0007669"/>
    <property type="project" value="UniProtKB-KW"/>
</dbReference>
<keyword evidence="3" id="KW-0808">Transferase</keyword>
<evidence type="ECO:0000313" key="12">
    <source>
        <dbReference type="Proteomes" id="UP001174909"/>
    </source>
</evidence>
<dbReference type="Gene3D" id="3.30.200.20">
    <property type="entry name" value="Phosphorylase Kinase, domain 1"/>
    <property type="match status" value="1"/>
</dbReference>
<dbReference type="Pfam" id="PF00433">
    <property type="entry name" value="Pkinase_C"/>
    <property type="match status" value="1"/>
</dbReference>
<dbReference type="CDD" id="cd05589">
    <property type="entry name" value="STKc_PKN"/>
    <property type="match status" value="1"/>
</dbReference>
<keyword evidence="12" id="KW-1185">Reference proteome</keyword>
<protein>
    <submittedName>
        <fullName evidence="11">Serine/threonine-protein kinase N2</fullName>
    </submittedName>
</protein>
<evidence type="ECO:0000256" key="4">
    <source>
        <dbReference type="ARBA" id="ARBA00022741"/>
    </source>
</evidence>
<evidence type="ECO:0000256" key="5">
    <source>
        <dbReference type="ARBA" id="ARBA00022777"/>
    </source>
</evidence>
<keyword evidence="1" id="KW-0723">Serine/threonine-protein kinase</keyword>
<dbReference type="PROSITE" id="PS51285">
    <property type="entry name" value="AGC_KINASE_CTER"/>
    <property type="match status" value="1"/>
</dbReference>
<dbReference type="Gene3D" id="1.10.510.10">
    <property type="entry name" value="Transferase(Phosphotransferase) domain 1"/>
    <property type="match status" value="1"/>
</dbReference>
<feature type="compositionally biased region" description="Pro residues" evidence="8">
    <location>
        <begin position="265"/>
        <end position="281"/>
    </location>
</feature>
<dbReference type="PANTHER" id="PTHR24351">
    <property type="entry name" value="RIBOSOMAL PROTEIN S6 KINASE"/>
    <property type="match status" value="1"/>
</dbReference>
<evidence type="ECO:0000256" key="7">
    <source>
        <dbReference type="PROSITE-ProRule" id="PRU10141"/>
    </source>
</evidence>
<gene>
    <name evidence="11" type="ORF">GBAR_LOCUS26942</name>
</gene>
<evidence type="ECO:0000259" key="10">
    <source>
        <dbReference type="PROSITE" id="PS51285"/>
    </source>
</evidence>
<dbReference type="GO" id="GO:0005524">
    <property type="term" value="F:ATP binding"/>
    <property type="evidence" value="ECO:0007669"/>
    <property type="project" value="UniProtKB-UniRule"/>
</dbReference>
<dbReference type="Pfam" id="PF00069">
    <property type="entry name" value="Pkinase"/>
    <property type="match status" value="1"/>
</dbReference>
<evidence type="ECO:0000256" key="3">
    <source>
        <dbReference type="ARBA" id="ARBA00022679"/>
    </source>
</evidence>
<evidence type="ECO:0000256" key="6">
    <source>
        <dbReference type="ARBA" id="ARBA00022840"/>
    </source>
</evidence>
<evidence type="ECO:0000259" key="9">
    <source>
        <dbReference type="PROSITE" id="PS50011"/>
    </source>
</evidence>
<proteinExistence type="predicted"/>
<dbReference type="PROSITE" id="PS50011">
    <property type="entry name" value="PROTEIN_KINASE_DOM"/>
    <property type="match status" value="1"/>
</dbReference>
<keyword evidence="4 7" id="KW-0547">Nucleotide-binding</keyword>
<dbReference type="InterPro" id="IPR000961">
    <property type="entry name" value="AGC-kinase_C"/>
</dbReference>
<dbReference type="SUPFAM" id="SSF56112">
    <property type="entry name" value="Protein kinase-like (PK-like)"/>
    <property type="match status" value="1"/>
</dbReference>
<dbReference type="FunFam" id="3.30.200.20:FF:000058">
    <property type="entry name" value="Putative serine/threonine-protein kinase N2"/>
    <property type="match status" value="1"/>
</dbReference>
<dbReference type="FunFam" id="1.10.510.10:FF:000038">
    <property type="entry name" value="serine/threonine-protein kinase N2 isoform X1"/>
    <property type="match status" value="1"/>
</dbReference>
<dbReference type="AlphaFoldDB" id="A0AA35TL49"/>
<evidence type="ECO:0000256" key="8">
    <source>
        <dbReference type="SAM" id="MobiDB-lite"/>
    </source>
</evidence>
<evidence type="ECO:0000256" key="1">
    <source>
        <dbReference type="ARBA" id="ARBA00022527"/>
    </source>
</evidence>
<keyword evidence="2" id="KW-0597">Phosphoprotein</keyword>
<keyword evidence="5 11" id="KW-0418">Kinase</keyword>
<comment type="caution">
    <text evidence="11">The sequence shown here is derived from an EMBL/GenBank/DDBJ whole genome shotgun (WGS) entry which is preliminary data.</text>
</comment>
<dbReference type="SMART" id="SM00133">
    <property type="entry name" value="S_TK_X"/>
    <property type="match status" value="1"/>
</dbReference>
<evidence type="ECO:0000313" key="11">
    <source>
        <dbReference type="EMBL" id="CAI8048891.1"/>
    </source>
</evidence>
<feature type="compositionally biased region" description="Basic and acidic residues" evidence="8">
    <location>
        <begin position="248"/>
        <end position="261"/>
    </location>
</feature>
<feature type="region of interest" description="Disordered" evidence="8">
    <location>
        <begin position="115"/>
        <end position="334"/>
    </location>
</feature>
<feature type="compositionally biased region" description="Low complexity" evidence="8">
    <location>
        <begin position="288"/>
        <end position="312"/>
    </location>
</feature>
<reference evidence="11" key="1">
    <citation type="submission" date="2023-03" db="EMBL/GenBank/DDBJ databases">
        <authorList>
            <person name="Steffen K."/>
            <person name="Cardenas P."/>
        </authorList>
    </citation>
    <scope>NUCLEOTIDE SEQUENCE</scope>
</reference>
<dbReference type="InterPro" id="IPR017441">
    <property type="entry name" value="Protein_kinase_ATP_BS"/>
</dbReference>
<accession>A0AA35TL49</accession>